<evidence type="ECO:0000313" key="3">
    <source>
        <dbReference type="Proteomes" id="UP000571950"/>
    </source>
</evidence>
<name>A0A7W6FPF1_9SPHN</name>
<dbReference type="AlphaFoldDB" id="A0A7W6FPF1"/>
<dbReference type="InterPro" id="IPR050378">
    <property type="entry name" value="Metallo-dep_Hydrolases_sf"/>
</dbReference>
<dbReference type="Pfam" id="PF07969">
    <property type="entry name" value="Amidohydro_3"/>
    <property type="match status" value="1"/>
</dbReference>
<evidence type="ECO:0000313" key="2">
    <source>
        <dbReference type="EMBL" id="MBB3925828.1"/>
    </source>
</evidence>
<accession>A0A7W6FPF1</accession>
<comment type="caution">
    <text evidence="2">The sequence shown here is derived from an EMBL/GenBank/DDBJ whole genome shotgun (WGS) entry which is preliminary data.</text>
</comment>
<dbReference type="InterPro" id="IPR032466">
    <property type="entry name" value="Metal_Hydrolase"/>
</dbReference>
<dbReference type="SUPFAM" id="SSF51556">
    <property type="entry name" value="Metallo-dependent hydrolases"/>
    <property type="match status" value="1"/>
</dbReference>
<reference evidence="2 3" key="1">
    <citation type="submission" date="2020-08" db="EMBL/GenBank/DDBJ databases">
        <title>Genomic Encyclopedia of Type Strains, Phase IV (KMG-IV): sequencing the most valuable type-strain genomes for metagenomic binning, comparative biology and taxonomic classification.</title>
        <authorList>
            <person name="Goeker M."/>
        </authorList>
    </citation>
    <scope>NUCLEOTIDE SEQUENCE [LARGE SCALE GENOMIC DNA]</scope>
    <source>
        <strain evidence="2 3">DSM 26189</strain>
    </source>
</reference>
<keyword evidence="3" id="KW-1185">Reference proteome</keyword>
<dbReference type="Gene3D" id="3.20.20.140">
    <property type="entry name" value="Metal-dependent hydrolases"/>
    <property type="match status" value="1"/>
</dbReference>
<dbReference type="SUPFAM" id="SSF51338">
    <property type="entry name" value="Composite domain of metallo-dependent hydrolases"/>
    <property type="match status" value="1"/>
</dbReference>
<dbReference type="GO" id="GO:0016812">
    <property type="term" value="F:hydrolase activity, acting on carbon-nitrogen (but not peptide) bonds, in cyclic amides"/>
    <property type="evidence" value="ECO:0007669"/>
    <property type="project" value="TreeGrafter"/>
</dbReference>
<dbReference type="InterPro" id="IPR011059">
    <property type="entry name" value="Metal-dep_hydrolase_composite"/>
</dbReference>
<dbReference type="InterPro" id="IPR013108">
    <property type="entry name" value="Amidohydro_3"/>
</dbReference>
<organism evidence="2 3">
    <name type="scientific">Sphingobium jiangsuense</name>
    <dbReference type="NCBI Taxonomy" id="870476"/>
    <lineage>
        <taxon>Bacteria</taxon>
        <taxon>Pseudomonadati</taxon>
        <taxon>Pseudomonadota</taxon>
        <taxon>Alphaproteobacteria</taxon>
        <taxon>Sphingomonadales</taxon>
        <taxon>Sphingomonadaceae</taxon>
        <taxon>Sphingobium</taxon>
    </lineage>
</organism>
<feature type="domain" description="Amidohydrolase 3" evidence="1">
    <location>
        <begin position="45"/>
        <end position="553"/>
    </location>
</feature>
<gene>
    <name evidence="2" type="ORF">GGR43_001543</name>
</gene>
<dbReference type="Proteomes" id="UP000571950">
    <property type="component" value="Unassembled WGS sequence"/>
</dbReference>
<dbReference type="EMBL" id="JACIDT010000004">
    <property type="protein sequence ID" value="MBB3925828.1"/>
    <property type="molecule type" value="Genomic_DNA"/>
</dbReference>
<evidence type="ECO:0000259" key="1">
    <source>
        <dbReference type="Pfam" id="PF07969"/>
    </source>
</evidence>
<dbReference type="PANTHER" id="PTHR11647">
    <property type="entry name" value="HYDRANTOINASE/DIHYDROPYRIMIDINASE FAMILY MEMBER"/>
    <property type="match status" value="1"/>
</dbReference>
<protein>
    <submittedName>
        <fullName evidence="2">N-acyl-D-aspartate/D-glutamate deacylase</fullName>
    </submittedName>
</protein>
<dbReference type="PANTHER" id="PTHR11647:SF1">
    <property type="entry name" value="COLLAPSIN RESPONSE MEDIATOR PROTEIN"/>
    <property type="match status" value="1"/>
</dbReference>
<dbReference type="RefSeq" id="WP_188071375.1">
    <property type="nucleotide sequence ID" value="NZ_BSPS01000144.1"/>
</dbReference>
<proteinExistence type="predicted"/>
<sequence length="580" mass="62498">MIEYDVVIRGGTIVDGGGGKPFEGDIAVRDGLIAAIGAVEGRGREEIDARGRLVTPGFVDIHTHYDGQVTWEQRLMPSSNHGTTTVVTGNCGVGFAPCRPDDRLKLVKVMEGVEDIPEIVMTEGIPWNWETFPEYMDALAARSFDIDVAVQIPHSPLRVYVMGDRGVDHEASSEADRAEMARLVAEAVASGAIGVTTSRSLNHRAKDGKPAPSVQTAVEEVLALARGLAQAQAGVFQIITEMSEPPEKEMAIVRRIAEVSGRPVSFTLSQIPEAPDSWRGLIAGMEAANAAGCTVRGQIHERPVGVLLGLELSLNPLSTKPSYKAIAHLPLEERVAILRDPAFKRKLLAEEAEPDPVPLANRLIGAVEGMFALGEDPDYAPPREMQIGARARALGVTPLSLAYDLLLEGDGRAILCLPGANFVSGTLDEVREMMEHPDTVIALGDGGAHYGLICDAGYPTHLLTHWGRDAPEEERFPIEWIIAALTRRPAETVGLADRGLLKPGLKADINVIDHGRLRLHAPRPVYNLPADGRRLQQRADGYEVTLVSGVITYREGVPTGALPGRLVRGSGYRKPLRDAA</sequence>
<dbReference type="GO" id="GO:0005829">
    <property type="term" value="C:cytosol"/>
    <property type="evidence" value="ECO:0007669"/>
    <property type="project" value="TreeGrafter"/>
</dbReference>